<evidence type="ECO:0000313" key="2">
    <source>
        <dbReference type="Proteomes" id="UP001183202"/>
    </source>
</evidence>
<gene>
    <name evidence="1" type="ORF">RM445_30985</name>
</gene>
<dbReference type="EMBL" id="JAVREJ010000052">
    <property type="protein sequence ID" value="MDT0353916.1"/>
    <property type="molecule type" value="Genomic_DNA"/>
</dbReference>
<keyword evidence="2" id="KW-1185">Reference proteome</keyword>
<protein>
    <submittedName>
        <fullName evidence="1">Serine protease</fullName>
    </submittedName>
</protein>
<name>A0ABU2NIW9_9PSEU</name>
<dbReference type="Proteomes" id="UP001183202">
    <property type="component" value="Unassembled WGS sequence"/>
</dbReference>
<dbReference type="RefSeq" id="WP_311560426.1">
    <property type="nucleotide sequence ID" value="NZ_JAVREJ010000052.1"/>
</dbReference>
<comment type="caution">
    <text evidence="1">The sequence shown here is derived from an EMBL/GenBank/DDBJ whole genome shotgun (WGS) entry which is preliminary data.</text>
</comment>
<dbReference type="GO" id="GO:0006508">
    <property type="term" value="P:proteolysis"/>
    <property type="evidence" value="ECO:0007669"/>
    <property type="project" value="UniProtKB-KW"/>
</dbReference>
<dbReference type="PANTHER" id="PTHR43019">
    <property type="entry name" value="SERINE ENDOPROTEASE DEGS"/>
    <property type="match status" value="1"/>
</dbReference>
<dbReference type="GO" id="GO:0008233">
    <property type="term" value="F:peptidase activity"/>
    <property type="evidence" value="ECO:0007669"/>
    <property type="project" value="UniProtKB-KW"/>
</dbReference>
<accession>A0ABU2NIW9</accession>
<reference evidence="2" key="1">
    <citation type="submission" date="2023-07" db="EMBL/GenBank/DDBJ databases">
        <title>30 novel species of actinomycetes from the DSMZ collection.</title>
        <authorList>
            <person name="Nouioui I."/>
        </authorList>
    </citation>
    <scope>NUCLEOTIDE SEQUENCE [LARGE SCALE GENOMIC DNA]</scope>
    <source>
        <strain evidence="2">DSM 45834</strain>
    </source>
</reference>
<dbReference type="InterPro" id="IPR043504">
    <property type="entry name" value="Peptidase_S1_PA_chymotrypsin"/>
</dbReference>
<dbReference type="SUPFAM" id="SSF50494">
    <property type="entry name" value="Trypsin-like serine proteases"/>
    <property type="match status" value="1"/>
</dbReference>
<sequence length="668" mass="72554">MTIWDEGPIDWTTGDGLSAVQLFEHAYPDRASAKVVAAAVGLAWPATADGLGLSLLWATLLADAARDRLLLPLAAELLTDPQRSRFVTPMKGLLGARLGLANAHWVARHGLPESTEARDALLETLDIAEVADVILPGSEGGLQTINVPLVATQGIDEPIRVLLDARRRVAAIRRGRAVVGTGFLVAPDCLMTAAHVLHSRGEPGQSDLGGVDVVFDYHPRGTTRAQTGVAVKVLEVLRSSPPSPHELPPVQPDWDAADDRLDYALLRLERRVGDEPTPDTGTRGYYLLDGGEPDLTRVSWVSVFHFPRAALMSWSVLVDAIAFNPAGTKTRMRYRTNTEPGSSGGPIVDQLGRLIGMHHYGNSQRNQAVPIWRIAKAVDDLLTAPTLPLAAVPAVTAAPLPHRTLQVGPRPLVNRESLRDKVWTAMTDAQAARSMVIVGNTDSGVSWSCWLLKHMAAEAHRVPELQTSAPAGVEIIEIDLRKSRTMAPSKRRAALVDPIMARLASADGATAPIGQVARQVVHFREWCYQRLLASKRQWWVFVDSIDQITEIERHGVDEILYALVELADDPQTTLRLVLAGQEADRLGHESLRWAVVDRPDGLSRDEVGRWLDAKAAERGVALPPRCRTAFLAKWFPTMTTAQQPIELSLALPDAVRNICASVGLGAGT</sequence>
<keyword evidence="1" id="KW-0378">Hydrolase</keyword>
<dbReference type="InterPro" id="IPR009003">
    <property type="entry name" value="Peptidase_S1_PA"/>
</dbReference>
<dbReference type="PANTHER" id="PTHR43019:SF23">
    <property type="entry name" value="PROTEASE DO-LIKE 5, CHLOROPLASTIC"/>
    <property type="match status" value="1"/>
</dbReference>
<organism evidence="1 2">
    <name type="scientific">Pseudonocardia charpentierae</name>
    <dbReference type="NCBI Taxonomy" id="3075545"/>
    <lineage>
        <taxon>Bacteria</taxon>
        <taxon>Bacillati</taxon>
        <taxon>Actinomycetota</taxon>
        <taxon>Actinomycetes</taxon>
        <taxon>Pseudonocardiales</taxon>
        <taxon>Pseudonocardiaceae</taxon>
        <taxon>Pseudonocardia</taxon>
    </lineage>
</organism>
<dbReference type="Gene3D" id="2.40.10.10">
    <property type="entry name" value="Trypsin-like serine proteases"/>
    <property type="match status" value="2"/>
</dbReference>
<evidence type="ECO:0000313" key="1">
    <source>
        <dbReference type="EMBL" id="MDT0353916.1"/>
    </source>
</evidence>
<proteinExistence type="predicted"/>
<keyword evidence="1" id="KW-0645">Protease</keyword>
<dbReference type="Pfam" id="PF13365">
    <property type="entry name" value="Trypsin_2"/>
    <property type="match status" value="1"/>
</dbReference>